<protein>
    <submittedName>
        <fullName evidence="2">Uncharacterized protein</fullName>
    </submittedName>
</protein>
<evidence type="ECO:0000256" key="1">
    <source>
        <dbReference type="SAM" id="MobiDB-lite"/>
    </source>
</evidence>
<name>A0A0F9AW89_9ZZZZ</name>
<dbReference type="EMBL" id="LAZR01055382">
    <property type="protein sequence ID" value="KKK76486.1"/>
    <property type="molecule type" value="Genomic_DNA"/>
</dbReference>
<accession>A0A0F9AW89</accession>
<evidence type="ECO:0000313" key="2">
    <source>
        <dbReference type="EMBL" id="KKK76486.1"/>
    </source>
</evidence>
<proteinExistence type="predicted"/>
<feature type="region of interest" description="Disordered" evidence="1">
    <location>
        <begin position="1"/>
        <end position="22"/>
    </location>
</feature>
<organism evidence="2">
    <name type="scientific">marine sediment metagenome</name>
    <dbReference type="NCBI Taxonomy" id="412755"/>
    <lineage>
        <taxon>unclassified sequences</taxon>
        <taxon>metagenomes</taxon>
        <taxon>ecological metagenomes</taxon>
    </lineage>
</organism>
<reference evidence="2" key="1">
    <citation type="journal article" date="2015" name="Nature">
        <title>Complex archaea that bridge the gap between prokaryotes and eukaryotes.</title>
        <authorList>
            <person name="Spang A."/>
            <person name="Saw J.H."/>
            <person name="Jorgensen S.L."/>
            <person name="Zaremba-Niedzwiedzka K."/>
            <person name="Martijn J."/>
            <person name="Lind A.E."/>
            <person name="van Eijk R."/>
            <person name="Schleper C."/>
            <person name="Guy L."/>
            <person name="Ettema T.J."/>
        </authorList>
    </citation>
    <scope>NUCLEOTIDE SEQUENCE</scope>
</reference>
<feature type="non-terminal residue" evidence="2">
    <location>
        <position position="22"/>
    </location>
</feature>
<sequence>MKVTPEEREEIENAPQNREKLE</sequence>
<dbReference type="AlphaFoldDB" id="A0A0F9AW89"/>
<comment type="caution">
    <text evidence="2">The sequence shown here is derived from an EMBL/GenBank/DDBJ whole genome shotgun (WGS) entry which is preliminary data.</text>
</comment>
<gene>
    <name evidence="2" type="ORF">LCGC14_2863170</name>
</gene>